<evidence type="ECO:0000259" key="3">
    <source>
        <dbReference type="PROSITE" id="PS50041"/>
    </source>
</evidence>
<proteinExistence type="predicted"/>
<evidence type="ECO:0000256" key="1">
    <source>
        <dbReference type="SAM" id="MobiDB-lite"/>
    </source>
</evidence>
<dbReference type="EMBL" id="JAHLQT010013238">
    <property type="protein sequence ID" value="KAG7170932.1"/>
    <property type="molecule type" value="Genomic_DNA"/>
</dbReference>
<dbReference type="InterPro" id="IPR016186">
    <property type="entry name" value="C-type_lectin-like/link_sf"/>
</dbReference>
<dbReference type="Gene3D" id="3.10.100.10">
    <property type="entry name" value="Mannose-Binding Protein A, subunit A"/>
    <property type="match status" value="1"/>
</dbReference>
<dbReference type="AlphaFoldDB" id="A0A8J5N146"/>
<organism evidence="4 5">
    <name type="scientific">Homarus americanus</name>
    <name type="common">American lobster</name>
    <dbReference type="NCBI Taxonomy" id="6706"/>
    <lineage>
        <taxon>Eukaryota</taxon>
        <taxon>Metazoa</taxon>
        <taxon>Ecdysozoa</taxon>
        <taxon>Arthropoda</taxon>
        <taxon>Crustacea</taxon>
        <taxon>Multicrustacea</taxon>
        <taxon>Malacostraca</taxon>
        <taxon>Eumalacostraca</taxon>
        <taxon>Eucarida</taxon>
        <taxon>Decapoda</taxon>
        <taxon>Pleocyemata</taxon>
        <taxon>Astacidea</taxon>
        <taxon>Nephropoidea</taxon>
        <taxon>Nephropidae</taxon>
        <taxon>Homarus</taxon>
    </lineage>
</organism>
<feature type="region of interest" description="Disordered" evidence="1">
    <location>
        <begin position="46"/>
        <end position="65"/>
    </location>
</feature>
<dbReference type="InterPro" id="IPR001304">
    <property type="entry name" value="C-type_lectin-like"/>
</dbReference>
<comment type="caution">
    <text evidence="4">The sequence shown here is derived from an EMBL/GenBank/DDBJ whole genome shotgun (WGS) entry which is preliminary data.</text>
</comment>
<feature type="compositionally biased region" description="Polar residues" evidence="1">
    <location>
        <begin position="588"/>
        <end position="604"/>
    </location>
</feature>
<reference evidence="4" key="1">
    <citation type="journal article" date="2021" name="Sci. Adv.">
        <title>The American lobster genome reveals insights on longevity, neural, and immune adaptations.</title>
        <authorList>
            <person name="Polinski J.M."/>
            <person name="Zimin A.V."/>
            <person name="Clark K.F."/>
            <person name="Kohn A.B."/>
            <person name="Sadowski N."/>
            <person name="Timp W."/>
            <person name="Ptitsyn A."/>
            <person name="Khanna P."/>
            <person name="Romanova D.Y."/>
            <person name="Williams P."/>
            <person name="Greenwood S.J."/>
            <person name="Moroz L.L."/>
            <person name="Walt D.R."/>
            <person name="Bodnar A.G."/>
        </authorList>
    </citation>
    <scope>NUCLEOTIDE SEQUENCE</scope>
    <source>
        <strain evidence="4">GMGI-L3</strain>
    </source>
</reference>
<keyword evidence="2" id="KW-0732">Signal</keyword>
<evidence type="ECO:0000313" key="4">
    <source>
        <dbReference type="EMBL" id="KAG7170932.1"/>
    </source>
</evidence>
<feature type="region of interest" description="Disordered" evidence="1">
    <location>
        <begin position="687"/>
        <end position="706"/>
    </location>
</feature>
<evidence type="ECO:0000313" key="5">
    <source>
        <dbReference type="Proteomes" id="UP000747542"/>
    </source>
</evidence>
<feature type="chain" id="PRO_5035256772" description="C-type lectin domain-containing protein" evidence="2">
    <location>
        <begin position="23"/>
        <end position="931"/>
    </location>
</feature>
<feature type="domain" description="C-type lectin" evidence="3">
    <location>
        <begin position="857"/>
        <end position="928"/>
    </location>
</feature>
<dbReference type="InterPro" id="IPR016187">
    <property type="entry name" value="CTDL_fold"/>
</dbReference>
<sequence>MKFTAVTFLLWGIVFLGGIVEGEVHVNVNSHHDHQNPLHRREVEFGEGELESSSTRDPPLVSEASGGGGVKAGLVDLITSMQQLGGALQQGATTEHIPVLPVNGPDDNPPINAAGVHQGLVDLLGRLQLLGEALQLNNTLDSHGLQLHSATTTTTPPAPITTTVLTCVLLGGEALPPADSTPKVLNETYVSDDSTEETLSLSVILVNHTVEDHQVNSNISHNSAVIEAGEPSNAFDKYIEDLSDLLSALNDPDYDWDTDIPILTLPSSSPALHVEDDEYDSGIQGLFAFVGTMKRWSEKFLGFRENKPNPEGDSNERLPTQELKQENDNLLSDVTGEDGGQEEAAEGSLILTANSMTVKSQNDLSTFTGAMEELSRVYNQYFNKSREESMDSTVSDRSSDGLLALIHTLETLAEAHATFHGHLLVAEPNYLNPQDTHARLLQIVEELKKLVEHSEDGEPPEEGQRGGGDASVNYKLQSSVLLQLYLDVNMTHMWMLSIAWGFLCLGHVQTATTHHNAEEEFLKEIQRAFGSHREILNNIRSHVELNKHRLVKLADELEEIIERSDETKPSFSLHDASRVHTPTCLHSPHTSLSGSVSGSGNTQPAVKDINHDQGITIISAADDTGEASRPSSNTNATTKHININNDTSDSFQGLLPQGEDTSEELDLGSGGEEMTKALTALEALAEARRRPVKHSSYRTTTPPQELLASAGPAGGMMGVLEGLESLARSFHQYDERVTTPAPDTPRNMAEVLAAIDALAQRVIRNTSTIEAPDDSLPQYHNIHEVLDALRQLNASLWSTSTQNTEPGNYLPCEEPYEEIAYRMSRGAVLVQDPVVVKTRRHLDQLYGESGSRVRWPIWVGGKEIVEGGNKVWKWADGSLVPQFLWNEGQPRHYSRLHAPLGSCMFLDGYKNFYASSLPCHLKRRFVCQRRE</sequence>
<dbReference type="PROSITE" id="PS50041">
    <property type="entry name" value="C_TYPE_LECTIN_2"/>
    <property type="match status" value="1"/>
</dbReference>
<protein>
    <recommendedName>
        <fullName evidence="3">C-type lectin domain-containing protein</fullName>
    </recommendedName>
</protein>
<gene>
    <name evidence="4" type="ORF">Hamer_G012503</name>
</gene>
<feature type="region of interest" description="Disordered" evidence="1">
    <location>
        <begin position="585"/>
        <end position="669"/>
    </location>
</feature>
<feature type="signal peptide" evidence="2">
    <location>
        <begin position="1"/>
        <end position="22"/>
    </location>
</feature>
<dbReference type="Proteomes" id="UP000747542">
    <property type="component" value="Unassembled WGS sequence"/>
</dbReference>
<dbReference type="CDD" id="cd00037">
    <property type="entry name" value="CLECT"/>
    <property type="match status" value="1"/>
</dbReference>
<feature type="compositionally biased region" description="Polar residues" evidence="1">
    <location>
        <begin position="629"/>
        <end position="651"/>
    </location>
</feature>
<keyword evidence="5" id="KW-1185">Reference proteome</keyword>
<evidence type="ECO:0000256" key="2">
    <source>
        <dbReference type="SAM" id="SignalP"/>
    </source>
</evidence>
<dbReference type="SUPFAM" id="SSF56436">
    <property type="entry name" value="C-type lectin-like"/>
    <property type="match status" value="1"/>
</dbReference>
<name>A0A8J5N146_HOMAM</name>
<accession>A0A8J5N146</accession>